<comment type="caution">
    <text evidence="1">The sequence shown here is derived from an EMBL/GenBank/DDBJ whole genome shotgun (WGS) entry which is preliminary data.</text>
</comment>
<reference evidence="1 2" key="1">
    <citation type="submission" date="2024-03" db="EMBL/GenBank/DDBJ databases">
        <title>Draft genome sequence of Pseudonocardia nematodicida JCM 31783.</title>
        <authorList>
            <person name="Butdee W."/>
            <person name="Duangmal K."/>
        </authorList>
    </citation>
    <scope>NUCLEOTIDE SEQUENCE [LARGE SCALE GENOMIC DNA]</scope>
    <source>
        <strain evidence="1 2">JCM 31783</strain>
    </source>
</reference>
<dbReference type="EMBL" id="JBEDNQ010000006">
    <property type="protein sequence ID" value="MEQ3552156.1"/>
    <property type="molecule type" value="Genomic_DNA"/>
</dbReference>
<sequence>MGTESGHELLLRLAGRCPDELLWRLRDWLAAGSTEALAAVLPRTLLRHRIGLTGEERALLGEVVGPDSPSRRLVDAVLPGSPGPAPEFTAAEPDLAAWAASSVVAGTAEARELLVATRSDGARVLLVRGPDRTAELVSLTATLQRLLRVHGEHVPRVEVWAAAGTPGPYQEAARTAATPLWSRSPVPTG</sequence>
<keyword evidence="2" id="KW-1185">Reference proteome</keyword>
<dbReference type="Proteomes" id="UP001494902">
    <property type="component" value="Unassembled WGS sequence"/>
</dbReference>
<evidence type="ECO:0000313" key="1">
    <source>
        <dbReference type="EMBL" id="MEQ3552156.1"/>
    </source>
</evidence>
<name>A0ABV1KDB8_9PSEU</name>
<organism evidence="1 2">
    <name type="scientific">Pseudonocardia nematodicida</name>
    <dbReference type="NCBI Taxonomy" id="1206997"/>
    <lineage>
        <taxon>Bacteria</taxon>
        <taxon>Bacillati</taxon>
        <taxon>Actinomycetota</taxon>
        <taxon>Actinomycetes</taxon>
        <taxon>Pseudonocardiales</taxon>
        <taxon>Pseudonocardiaceae</taxon>
        <taxon>Pseudonocardia</taxon>
    </lineage>
</organism>
<gene>
    <name evidence="1" type="ORF">WIS52_16915</name>
</gene>
<accession>A0ABV1KDB8</accession>
<dbReference type="RefSeq" id="WP_349299221.1">
    <property type="nucleotide sequence ID" value="NZ_JBEDNQ010000006.1"/>
</dbReference>
<proteinExistence type="predicted"/>
<evidence type="ECO:0000313" key="2">
    <source>
        <dbReference type="Proteomes" id="UP001494902"/>
    </source>
</evidence>
<protein>
    <submittedName>
        <fullName evidence="1">Uncharacterized protein</fullName>
    </submittedName>
</protein>